<dbReference type="GO" id="GO:0003677">
    <property type="term" value="F:DNA binding"/>
    <property type="evidence" value="ECO:0007669"/>
    <property type="project" value="UniProtKB-KW"/>
</dbReference>
<dbReference type="EMBL" id="FWEW01000628">
    <property type="protein sequence ID" value="SLM35307.1"/>
    <property type="molecule type" value="Genomic_DNA"/>
</dbReference>
<dbReference type="Gene3D" id="1.10.10.60">
    <property type="entry name" value="Homeodomain-like"/>
    <property type="match status" value="1"/>
</dbReference>
<name>A0A1W5CWR1_9LECA</name>
<protein>
    <recommendedName>
        <fullName evidence="5">HTH CENPB-type domain-containing protein</fullName>
    </recommendedName>
</protein>
<reference evidence="7" key="1">
    <citation type="submission" date="2017-03" db="EMBL/GenBank/DDBJ databases">
        <authorList>
            <person name="Sharma R."/>
            <person name="Thines M."/>
        </authorList>
    </citation>
    <scope>NUCLEOTIDE SEQUENCE [LARGE SCALE GENOMIC DNA]</scope>
</reference>
<dbReference type="InterPro" id="IPR006600">
    <property type="entry name" value="HTH_CenpB_DNA-bd_dom"/>
</dbReference>
<evidence type="ECO:0000256" key="2">
    <source>
        <dbReference type="ARBA" id="ARBA00023125"/>
    </source>
</evidence>
<proteinExistence type="predicted"/>
<dbReference type="SUPFAM" id="SSF46689">
    <property type="entry name" value="Homeodomain-like"/>
    <property type="match status" value="1"/>
</dbReference>
<evidence type="ECO:0000313" key="7">
    <source>
        <dbReference type="Proteomes" id="UP000192927"/>
    </source>
</evidence>
<feature type="compositionally biased region" description="Basic and acidic residues" evidence="4">
    <location>
        <begin position="644"/>
        <end position="661"/>
    </location>
</feature>
<dbReference type="GO" id="GO:0005634">
    <property type="term" value="C:nucleus"/>
    <property type="evidence" value="ECO:0007669"/>
    <property type="project" value="UniProtKB-SubCell"/>
</dbReference>
<dbReference type="InterPro" id="IPR007889">
    <property type="entry name" value="HTH_Psq"/>
</dbReference>
<evidence type="ECO:0000259" key="5">
    <source>
        <dbReference type="PROSITE" id="PS51253"/>
    </source>
</evidence>
<organism evidence="6 7">
    <name type="scientific">Lasallia pustulata</name>
    <dbReference type="NCBI Taxonomy" id="136370"/>
    <lineage>
        <taxon>Eukaryota</taxon>
        <taxon>Fungi</taxon>
        <taxon>Dikarya</taxon>
        <taxon>Ascomycota</taxon>
        <taxon>Pezizomycotina</taxon>
        <taxon>Lecanoromycetes</taxon>
        <taxon>OSLEUM clade</taxon>
        <taxon>Umbilicariomycetidae</taxon>
        <taxon>Umbilicariales</taxon>
        <taxon>Umbilicariaceae</taxon>
        <taxon>Lasallia</taxon>
    </lineage>
</organism>
<dbReference type="Pfam" id="PF03184">
    <property type="entry name" value="DDE_1"/>
    <property type="match status" value="1"/>
</dbReference>
<feature type="domain" description="HTH CENPB-type" evidence="5">
    <location>
        <begin position="54"/>
        <end position="129"/>
    </location>
</feature>
<keyword evidence="7" id="KW-1185">Reference proteome</keyword>
<sequence length="669" mass="73720">MPPNHKGDQEARISQAIEAIHNNKSPSIRAAARAYDVPHSTLAKRLRGQPTYQQSRMANRKLLPTEEEALFQWVISMGERGFPPWISAVRKMADILLSARAGSPTNASPTVGENWVRKFVNRHEQLQSKYTRKYDYQRALCEDPKAISDWFRLVENTRAKYGIPDEDVYNFDETGFQMGVIGTAKVVTGSQRAGKALVTQPGNREWVTAVEAINASGWALPPMIIFAGKMHQAAWYDALPPQWTIAVSENGWTTDKIGLVWLQTVFNKHTKARTVGQYRLLILDGHGSHATPEFDRFCLDNAIITLCMPPHLSHLLQPLDVGCFSPLKRAYGHQVEICMQLGRNHIDKLDFLEAFKPARAAALSSSNICSGFAAAGLVPHNSERVLSRLQFKLRTPTPPASETVIAARQTPKTPYTVAQLAREYTTIKGLLERRSKSPPSPTEQALKRVVKGCQMAMHNAALLASEIKDLRAMSARQKRKREAPRSYIASGGVLTAEEGQERVKRARIADEAVLDKAINVPPVFDFAAAAAGNGGNLPPTKKPIGLWAQCDEEGSGSESVGDFVVVDTSGKRRGNGVAAPPRRRTKRAQRLPTEDASDSGNACPECPEELVAAMAVLPESTAHVLRILNAHQSRRRHKNIEFNERRRIKEMGSEASSDGKDGSGTAGEE</sequence>
<evidence type="ECO:0000313" key="6">
    <source>
        <dbReference type="EMBL" id="SLM35307.1"/>
    </source>
</evidence>
<dbReference type="InterPro" id="IPR009057">
    <property type="entry name" value="Homeodomain-like_sf"/>
</dbReference>
<dbReference type="Pfam" id="PF03221">
    <property type="entry name" value="HTH_Tnp_Tc5"/>
    <property type="match status" value="1"/>
</dbReference>
<dbReference type="PROSITE" id="PS51253">
    <property type="entry name" value="HTH_CENPB"/>
    <property type="match status" value="1"/>
</dbReference>
<dbReference type="Proteomes" id="UP000192927">
    <property type="component" value="Unassembled WGS sequence"/>
</dbReference>
<dbReference type="InterPro" id="IPR004875">
    <property type="entry name" value="DDE_SF_endonuclease_dom"/>
</dbReference>
<dbReference type="SMART" id="SM00674">
    <property type="entry name" value="CENPB"/>
    <property type="match status" value="1"/>
</dbReference>
<evidence type="ECO:0000256" key="4">
    <source>
        <dbReference type="SAM" id="MobiDB-lite"/>
    </source>
</evidence>
<keyword evidence="2" id="KW-0238">DNA-binding</keyword>
<accession>A0A1W5CWR1</accession>
<dbReference type="Pfam" id="PF05225">
    <property type="entry name" value="HTH_psq"/>
    <property type="match status" value="1"/>
</dbReference>
<dbReference type="PANTHER" id="PTHR19303:SF62">
    <property type="entry name" value="HTH CENPB-TYPE DOMAIN-CONTAINING PROTEIN-RELATED"/>
    <property type="match status" value="1"/>
</dbReference>
<keyword evidence="3" id="KW-0539">Nucleus</keyword>
<feature type="region of interest" description="Disordered" evidence="4">
    <location>
        <begin position="553"/>
        <end position="603"/>
    </location>
</feature>
<dbReference type="AlphaFoldDB" id="A0A1W5CWR1"/>
<dbReference type="PANTHER" id="PTHR19303">
    <property type="entry name" value="TRANSPOSON"/>
    <property type="match status" value="1"/>
</dbReference>
<evidence type="ECO:0000256" key="3">
    <source>
        <dbReference type="ARBA" id="ARBA00023242"/>
    </source>
</evidence>
<evidence type="ECO:0000256" key="1">
    <source>
        <dbReference type="ARBA" id="ARBA00004123"/>
    </source>
</evidence>
<dbReference type="InterPro" id="IPR050863">
    <property type="entry name" value="CenT-Element_Derived"/>
</dbReference>
<feature type="region of interest" description="Disordered" evidence="4">
    <location>
        <begin position="644"/>
        <end position="669"/>
    </location>
</feature>
<comment type="subcellular location">
    <subcellularLocation>
        <location evidence="1">Nucleus</location>
    </subcellularLocation>
</comment>